<dbReference type="PRINTS" id="PR00952">
    <property type="entry name" value="TYPE3IMQPROT"/>
</dbReference>
<evidence type="ECO:0000256" key="2">
    <source>
        <dbReference type="ARBA" id="ARBA00006156"/>
    </source>
</evidence>
<keyword evidence="6 9" id="KW-1133">Transmembrane helix</keyword>
<evidence type="ECO:0000313" key="10">
    <source>
        <dbReference type="EMBL" id="MDA0161946.1"/>
    </source>
</evidence>
<name>A0A9X3MRZ7_9ACTN</name>
<sequence>MSQDKVVSLIVDAMGVTMKIALPMLLVGLVVGLLISILQAVTQIQEQTLSFIPKILGLVAVIAIAGPWMLSTIVDWTTELWQQIPLYVGS</sequence>
<reference evidence="10" key="1">
    <citation type="submission" date="2022-10" db="EMBL/GenBank/DDBJ databases">
        <title>The WGS of Solirubrobacter ginsenosidimutans DSM 21036.</title>
        <authorList>
            <person name="Jiang Z."/>
        </authorList>
    </citation>
    <scope>NUCLEOTIDE SEQUENCE</scope>
    <source>
        <strain evidence="10">DSM 21036</strain>
    </source>
</reference>
<dbReference type="Pfam" id="PF01313">
    <property type="entry name" value="Bac_export_3"/>
    <property type="match status" value="1"/>
</dbReference>
<proteinExistence type="inferred from homology"/>
<keyword evidence="5 9" id="KW-0812">Transmembrane</keyword>
<keyword evidence="4 9" id="KW-1003">Cell membrane</keyword>
<evidence type="ECO:0000256" key="4">
    <source>
        <dbReference type="ARBA" id="ARBA00022475"/>
    </source>
</evidence>
<keyword evidence="7 9" id="KW-0472">Membrane</keyword>
<dbReference type="EMBL" id="JAPDOD010000015">
    <property type="protein sequence ID" value="MDA0161946.1"/>
    <property type="molecule type" value="Genomic_DNA"/>
</dbReference>
<comment type="function">
    <text evidence="9">Role in flagellar biosynthesis.</text>
</comment>
<evidence type="ECO:0000256" key="7">
    <source>
        <dbReference type="ARBA" id="ARBA00023136"/>
    </source>
</evidence>
<dbReference type="GO" id="GO:0005886">
    <property type="term" value="C:plasma membrane"/>
    <property type="evidence" value="ECO:0007669"/>
    <property type="project" value="UniProtKB-SubCell"/>
</dbReference>
<comment type="caution">
    <text evidence="10">The sequence shown here is derived from an EMBL/GenBank/DDBJ whole genome shotgun (WGS) entry which is preliminary data.</text>
</comment>
<evidence type="ECO:0000256" key="5">
    <source>
        <dbReference type="ARBA" id="ARBA00022692"/>
    </source>
</evidence>
<dbReference type="PANTHER" id="PTHR34040">
    <property type="entry name" value="FLAGELLAR BIOSYNTHETIC PROTEIN FLIQ"/>
    <property type="match status" value="1"/>
</dbReference>
<dbReference type="GO" id="GO:0044780">
    <property type="term" value="P:bacterial-type flagellum assembly"/>
    <property type="evidence" value="ECO:0007669"/>
    <property type="project" value="InterPro"/>
</dbReference>
<keyword evidence="8 9" id="KW-0975">Bacterial flagellum</keyword>
<evidence type="ECO:0000256" key="1">
    <source>
        <dbReference type="ARBA" id="ARBA00004651"/>
    </source>
</evidence>
<evidence type="ECO:0000256" key="9">
    <source>
        <dbReference type="RuleBase" id="RU364090"/>
    </source>
</evidence>
<keyword evidence="10" id="KW-0282">Flagellum</keyword>
<dbReference type="InterPro" id="IPR006305">
    <property type="entry name" value="FliQ"/>
</dbReference>
<evidence type="ECO:0000313" key="11">
    <source>
        <dbReference type="Proteomes" id="UP001149140"/>
    </source>
</evidence>
<evidence type="ECO:0000256" key="3">
    <source>
        <dbReference type="ARBA" id="ARBA00021718"/>
    </source>
</evidence>
<feature type="transmembrane region" description="Helical" evidence="9">
    <location>
        <begin position="51"/>
        <end position="70"/>
    </location>
</feature>
<dbReference type="GO" id="GO:0009425">
    <property type="term" value="C:bacterial-type flagellum basal body"/>
    <property type="evidence" value="ECO:0007669"/>
    <property type="project" value="UniProtKB-SubCell"/>
</dbReference>
<accession>A0A9X3MRZ7</accession>
<dbReference type="InterPro" id="IPR002191">
    <property type="entry name" value="Bac_export_3"/>
</dbReference>
<dbReference type="GO" id="GO:0009306">
    <property type="term" value="P:protein secretion"/>
    <property type="evidence" value="ECO:0007669"/>
    <property type="project" value="InterPro"/>
</dbReference>
<evidence type="ECO:0000256" key="8">
    <source>
        <dbReference type="ARBA" id="ARBA00023143"/>
    </source>
</evidence>
<keyword evidence="10" id="KW-0969">Cilium</keyword>
<dbReference type="NCBIfam" id="TIGR01402">
    <property type="entry name" value="fliQ"/>
    <property type="match status" value="1"/>
</dbReference>
<comment type="similarity">
    <text evidence="2 9">Belongs to the FliQ/MopD/SpaQ family.</text>
</comment>
<comment type="subcellular location">
    <subcellularLocation>
        <location evidence="1 9">Cell membrane</location>
        <topology evidence="1">Multi-pass membrane protein</topology>
    </subcellularLocation>
    <subcellularLocation>
        <location evidence="9">Bacterial flagellum basal body</location>
    </subcellularLocation>
</comment>
<dbReference type="Proteomes" id="UP001149140">
    <property type="component" value="Unassembled WGS sequence"/>
</dbReference>
<dbReference type="RefSeq" id="WP_270041179.1">
    <property type="nucleotide sequence ID" value="NZ_JAPDOD010000015.1"/>
</dbReference>
<keyword evidence="11" id="KW-1185">Reference proteome</keyword>
<organism evidence="10 11">
    <name type="scientific">Solirubrobacter ginsenosidimutans</name>
    <dbReference type="NCBI Taxonomy" id="490573"/>
    <lineage>
        <taxon>Bacteria</taxon>
        <taxon>Bacillati</taxon>
        <taxon>Actinomycetota</taxon>
        <taxon>Thermoleophilia</taxon>
        <taxon>Solirubrobacterales</taxon>
        <taxon>Solirubrobacteraceae</taxon>
        <taxon>Solirubrobacter</taxon>
    </lineage>
</organism>
<gene>
    <name evidence="9 10" type="primary">fliQ</name>
    <name evidence="10" type="ORF">OM076_16850</name>
</gene>
<feature type="transmembrane region" description="Helical" evidence="9">
    <location>
        <begin position="20"/>
        <end position="39"/>
    </location>
</feature>
<dbReference type="PANTHER" id="PTHR34040:SF2">
    <property type="entry name" value="FLAGELLAR BIOSYNTHETIC PROTEIN FLIQ"/>
    <property type="match status" value="1"/>
</dbReference>
<protein>
    <recommendedName>
        <fullName evidence="3 9">Flagellar biosynthetic protein FliQ</fullName>
    </recommendedName>
</protein>
<dbReference type="PIRSF" id="PIRSF004669">
    <property type="entry name" value="FliQ"/>
    <property type="match status" value="1"/>
</dbReference>
<dbReference type="AlphaFoldDB" id="A0A9X3MRZ7"/>
<evidence type="ECO:0000256" key="6">
    <source>
        <dbReference type="ARBA" id="ARBA00022989"/>
    </source>
</evidence>
<keyword evidence="10" id="KW-0966">Cell projection</keyword>